<name>A0ABW6J6I2_STRWE</name>
<keyword evidence="2" id="KW-1185">Reference proteome</keyword>
<organism evidence="1 2">
    <name type="scientific">Streptomyces wedmorensis</name>
    <dbReference type="NCBI Taxonomy" id="43759"/>
    <lineage>
        <taxon>Bacteria</taxon>
        <taxon>Bacillati</taxon>
        <taxon>Actinomycetota</taxon>
        <taxon>Actinomycetes</taxon>
        <taxon>Kitasatosporales</taxon>
        <taxon>Streptomycetaceae</taxon>
        <taxon>Streptomyces</taxon>
    </lineage>
</organism>
<evidence type="ECO:0000313" key="1">
    <source>
        <dbReference type="EMBL" id="MFE5985528.1"/>
    </source>
</evidence>
<accession>A0ABW6J6I2</accession>
<reference evidence="1 2" key="1">
    <citation type="submission" date="2024-09" db="EMBL/GenBank/DDBJ databases">
        <title>The Natural Products Discovery Center: Release of the First 8490 Sequenced Strains for Exploring Actinobacteria Biosynthetic Diversity.</title>
        <authorList>
            <person name="Kalkreuter E."/>
            <person name="Kautsar S.A."/>
            <person name="Yang D."/>
            <person name="Bader C.D."/>
            <person name="Teijaro C.N."/>
            <person name="Fluegel L."/>
            <person name="Davis C.M."/>
            <person name="Simpson J.R."/>
            <person name="Lauterbach L."/>
            <person name="Steele A.D."/>
            <person name="Gui C."/>
            <person name="Meng S."/>
            <person name="Li G."/>
            <person name="Viehrig K."/>
            <person name="Ye F."/>
            <person name="Su P."/>
            <person name="Kiefer A.F."/>
            <person name="Nichols A."/>
            <person name="Cepeda A.J."/>
            <person name="Yan W."/>
            <person name="Fan B."/>
            <person name="Jiang Y."/>
            <person name="Adhikari A."/>
            <person name="Zheng C.-J."/>
            <person name="Schuster L."/>
            <person name="Cowan T.M."/>
            <person name="Smanski M.J."/>
            <person name="Chevrette M.G."/>
            <person name="De Carvalho L.P.S."/>
            <person name="Shen B."/>
        </authorList>
    </citation>
    <scope>NUCLEOTIDE SEQUENCE [LARGE SCALE GENOMIC DNA]</scope>
    <source>
        <strain evidence="1 2">NPDC056472</strain>
    </source>
</reference>
<dbReference type="EMBL" id="JBHTRV010000055">
    <property type="protein sequence ID" value="MFE5985528.1"/>
    <property type="molecule type" value="Genomic_DNA"/>
</dbReference>
<proteinExistence type="predicted"/>
<protein>
    <submittedName>
        <fullName evidence="1">Uncharacterized protein</fullName>
    </submittedName>
</protein>
<gene>
    <name evidence="1" type="ORF">ACFQ63_38325</name>
</gene>
<dbReference type="RefSeq" id="WP_386253337.1">
    <property type="nucleotide sequence ID" value="NZ_JBHTRV010000055.1"/>
</dbReference>
<comment type="caution">
    <text evidence="1">The sequence shown here is derived from an EMBL/GenBank/DDBJ whole genome shotgun (WGS) entry which is preliminary data.</text>
</comment>
<sequence length="99" mass="11221">MARRFVSDDKQMFRVVVIARQRRDNPKWERGNIASPRFLWDGPEYTTTYGPYNSLGGARGQLTFRTVDVYGTPIDGVVSGHIEEGHTTWTPVDQQPPPA</sequence>
<evidence type="ECO:0000313" key="2">
    <source>
        <dbReference type="Proteomes" id="UP001600424"/>
    </source>
</evidence>
<dbReference type="Proteomes" id="UP001600424">
    <property type="component" value="Unassembled WGS sequence"/>
</dbReference>